<name>A0AAV9VD20_9PEZI</name>
<proteinExistence type="predicted"/>
<keyword evidence="3" id="KW-1185">Reference proteome</keyword>
<dbReference type="PANTHER" id="PTHR39596">
    <property type="match status" value="1"/>
</dbReference>
<dbReference type="Proteomes" id="UP001375240">
    <property type="component" value="Unassembled WGS sequence"/>
</dbReference>
<protein>
    <recommendedName>
        <fullName evidence="1">Heterokaryon incompatibility domain-containing protein</fullName>
    </recommendedName>
</protein>
<reference evidence="2 3" key="1">
    <citation type="submission" date="2019-10" db="EMBL/GenBank/DDBJ databases">
        <authorList>
            <person name="Palmer J.M."/>
        </authorList>
    </citation>
    <scope>NUCLEOTIDE SEQUENCE [LARGE SCALE GENOMIC DNA]</scope>
    <source>
        <strain evidence="2 3">TWF696</strain>
    </source>
</reference>
<gene>
    <name evidence="2" type="ORF">TWF696_000999</name>
</gene>
<feature type="domain" description="Heterokaryon incompatibility" evidence="1">
    <location>
        <begin position="351"/>
        <end position="463"/>
    </location>
</feature>
<dbReference type="AlphaFoldDB" id="A0AAV9VD20"/>
<dbReference type="Pfam" id="PF06985">
    <property type="entry name" value="HET"/>
    <property type="match status" value="1"/>
</dbReference>
<organism evidence="2 3">
    <name type="scientific">Orbilia brochopaga</name>
    <dbReference type="NCBI Taxonomy" id="3140254"/>
    <lineage>
        <taxon>Eukaryota</taxon>
        <taxon>Fungi</taxon>
        <taxon>Dikarya</taxon>
        <taxon>Ascomycota</taxon>
        <taxon>Pezizomycotina</taxon>
        <taxon>Orbiliomycetes</taxon>
        <taxon>Orbiliales</taxon>
        <taxon>Orbiliaceae</taxon>
        <taxon>Orbilia</taxon>
    </lineage>
</organism>
<dbReference type="InterPro" id="IPR010730">
    <property type="entry name" value="HET"/>
</dbReference>
<evidence type="ECO:0000313" key="2">
    <source>
        <dbReference type="EMBL" id="KAK6359870.1"/>
    </source>
</evidence>
<accession>A0AAV9VD20</accession>
<evidence type="ECO:0000259" key="1">
    <source>
        <dbReference type="Pfam" id="PF06985"/>
    </source>
</evidence>
<dbReference type="EMBL" id="JAVHNQ010000001">
    <property type="protein sequence ID" value="KAK6359870.1"/>
    <property type="molecule type" value="Genomic_DNA"/>
</dbReference>
<sequence length="834" mass="93805">MEHLVLVDQELFPLVKFPLVGEQWDGGSFDEYPTRRGYDTTTQKFLDPSVENSRDASYAFHQTWLYLGLLANGFIGQNADPNELFLRHDEEIGDLVLTTENLAQFIADWKTAVNAMDIPARVEAITHASQSVTKVYNQVEELAVPNPADLIWEKDVTPLGERVRFAIALLCDALGNSILSLTGNELDAQIDKYNSKWSQGDEVPYPVYQYHRWRIGNSLDAAMDRALLCPVEKKQLAESSPAFLCYLLSLPETNRYPGQHDNCIHGTCVGNNIDEKTYVTKHVDGACDCQHDGPNIEDVKKCLRDGHIPSLTISIVGGEYRGMKVKPQKVEQASVWRFHQGKSGLARSLDYVALSHVWSDGLGNPFANTLPRCQLRRLAYYVNFTMKDGKARGFKGGLEKAFNLTKHIYSKRVGEVWTQDGDFECSIWADTMCVPLEKEYRKLAIKNMNQVYRQARYVMVLDASIAQHDFRSDEELMARVVLSTWMRRVWTLQEAILGLEKLAICLKDQVVDHTDAVERLRLVVNDGDRSVVNGMLEGVAILGDDSFQGLNGAVDTLEFTKNSGPFKLSNIDSSRSSKQLQEKQYQIFLENLWTLIGRRATTKEEDRVLVACNILFKDVTKVLKGDGHTGRLIGLLGQLEDVPAGTIFRYGERCPVDGYRWACHVFKLSAWGKFDFDNPGRVTPQGLLVRFSGFILPTKPSGPEFPLMVETGGNRTLYAASCTYPQKGGTYVTAEDWSQVVTRNENSLAIIVSDDRPFVHTNPLRDGGVVACKQRRAILVSIWGEKEGCVYCRYEAFVWLGEYPGVEYEEQTAMDHPTVAVHDARASSQQWCVG</sequence>
<evidence type="ECO:0000313" key="3">
    <source>
        <dbReference type="Proteomes" id="UP001375240"/>
    </source>
</evidence>
<comment type="caution">
    <text evidence="2">The sequence shown here is derived from an EMBL/GenBank/DDBJ whole genome shotgun (WGS) entry which is preliminary data.</text>
</comment>
<dbReference type="PANTHER" id="PTHR39596:SF2">
    <property type="entry name" value="HET DOMAIN PROTEIN (AFU_ORTHOLOGUE AFUA_1G17550)-RELATED"/>
    <property type="match status" value="1"/>
</dbReference>